<organism evidence="1 2">
    <name type="scientific">Rhodotorula graminis (strain WP1)</name>
    <dbReference type="NCBI Taxonomy" id="578459"/>
    <lineage>
        <taxon>Eukaryota</taxon>
        <taxon>Fungi</taxon>
        <taxon>Dikarya</taxon>
        <taxon>Basidiomycota</taxon>
        <taxon>Pucciniomycotina</taxon>
        <taxon>Microbotryomycetes</taxon>
        <taxon>Sporidiobolales</taxon>
        <taxon>Sporidiobolaceae</taxon>
        <taxon>Rhodotorula</taxon>
    </lineage>
</organism>
<gene>
    <name evidence="1" type="ORF">RHOBADRAFT_54815</name>
</gene>
<dbReference type="GeneID" id="28977964"/>
<accession>A0A0P9ENG9</accession>
<dbReference type="InterPro" id="IPR027417">
    <property type="entry name" value="P-loop_NTPase"/>
</dbReference>
<proteinExistence type="predicted"/>
<dbReference type="PANTHER" id="PTHR10285">
    <property type="entry name" value="URIDINE KINASE"/>
    <property type="match status" value="1"/>
</dbReference>
<evidence type="ECO:0000313" key="1">
    <source>
        <dbReference type="EMBL" id="KPV73616.1"/>
    </source>
</evidence>
<dbReference type="Gene3D" id="3.40.50.300">
    <property type="entry name" value="P-loop containing nucleotide triphosphate hydrolases"/>
    <property type="match status" value="1"/>
</dbReference>
<dbReference type="RefSeq" id="XP_018269665.1">
    <property type="nucleotide sequence ID" value="XM_018417516.1"/>
</dbReference>
<dbReference type="AlphaFoldDB" id="A0A0P9ENG9"/>
<dbReference type="Proteomes" id="UP000053890">
    <property type="component" value="Unassembled WGS sequence"/>
</dbReference>
<evidence type="ECO:0008006" key="3">
    <source>
        <dbReference type="Google" id="ProtNLM"/>
    </source>
</evidence>
<dbReference type="OMA" id="MDMEAMT"/>
<sequence>MGPRVVIAGISGATCSGKTTLAKHLARIIPSSILLFQDDFAPPAEQIPVDPEHGWQDWDDAKGAILWDKQRDTLRRIRETAKVPDEHFSHDAFNEQYLGPVPISEEVQQEWRNKFEELLERQEGDKPTIVIAEGFLMLVDPESVRQFDVRLFMREDYAVLKQRREDRHGYHTAVLADAEGSLWKDPPEYWDKCVWPAYLRAHAPLFVSRDVEHGAFDPHAIDGVELLEANELGMEAMVVRACEAIYEAVESGKGRERWAAP</sequence>
<dbReference type="OrthoDB" id="10041966at2759"/>
<keyword evidence="2" id="KW-1185">Reference proteome</keyword>
<dbReference type="CDD" id="cd02024">
    <property type="entry name" value="NRK1"/>
    <property type="match status" value="1"/>
</dbReference>
<dbReference type="SUPFAM" id="SSF52540">
    <property type="entry name" value="P-loop containing nucleoside triphosphate hydrolases"/>
    <property type="match status" value="1"/>
</dbReference>
<evidence type="ECO:0000313" key="2">
    <source>
        <dbReference type="Proteomes" id="UP000053890"/>
    </source>
</evidence>
<dbReference type="STRING" id="578459.A0A0P9ENG9"/>
<protein>
    <recommendedName>
        <fullName evidence="3">Phosphoribulokinase/uridine kinase domain-containing protein</fullName>
    </recommendedName>
</protein>
<name>A0A0P9ENG9_RHOGW</name>
<dbReference type="EMBL" id="KQ474082">
    <property type="protein sequence ID" value="KPV73616.1"/>
    <property type="molecule type" value="Genomic_DNA"/>
</dbReference>
<reference evidence="1 2" key="1">
    <citation type="journal article" date="2015" name="Front. Microbiol.">
        <title>Genome sequence of the plant growth promoting endophytic yeast Rhodotorula graminis WP1.</title>
        <authorList>
            <person name="Firrincieli A."/>
            <person name="Otillar R."/>
            <person name="Salamov A."/>
            <person name="Schmutz J."/>
            <person name="Khan Z."/>
            <person name="Redman R.S."/>
            <person name="Fleck N.D."/>
            <person name="Lindquist E."/>
            <person name="Grigoriev I.V."/>
            <person name="Doty S.L."/>
        </authorList>
    </citation>
    <scope>NUCLEOTIDE SEQUENCE [LARGE SCALE GENOMIC DNA]</scope>
    <source>
        <strain evidence="1 2">WP1</strain>
    </source>
</reference>